<comment type="caution">
    <text evidence="2">The sequence shown here is derived from an EMBL/GenBank/DDBJ whole genome shotgun (WGS) entry which is preliminary data.</text>
</comment>
<sequence>MAIEPVRKSHRQCRNMMHNAEEQNN</sequence>
<keyword evidence="3" id="KW-1185">Reference proteome</keyword>
<accession>A0A1R3J2T0</accession>
<name>A0A1R3J2T0_COCAP</name>
<protein>
    <submittedName>
        <fullName evidence="2">Uncharacterized protein</fullName>
    </submittedName>
</protein>
<organism evidence="2 3">
    <name type="scientific">Corchorus capsularis</name>
    <name type="common">Jute</name>
    <dbReference type="NCBI Taxonomy" id="210143"/>
    <lineage>
        <taxon>Eukaryota</taxon>
        <taxon>Viridiplantae</taxon>
        <taxon>Streptophyta</taxon>
        <taxon>Embryophyta</taxon>
        <taxon>Tracheophyta</taxon>
        <taxon>Spermatophyta</taxon>
        <taxon>Magnoliopsida</taxon>
        <taxon>eudicotyledons</taxon>
        <taxon>Gunneridae</taxon>
        <taxon>Pentapetalae</taxon>
        <taxon>rosids</taxon>
        <taxon>malvids</taxon>
        <taxon>Malvales</taxon>
        <taxon>Malvaceae</taxon>
        <taxon>Grewioideae</taxon>
        <taxon>Apeibeae</taxon>
        <taxon>Corchorus</taxon>
    </lineage>
</organism>
<proteinExistence type="predicted"/>
<evidence type="ECO:0000256" key="1">
    <source>
        <dbReference type="SAM" id="MobiDB-lite"/>
    </source>
</evidence>
<dbReference type="Gramene" id="OMO89131">
    <property type="protein sequence ID" value="OMO89131"/>
    <property type="gene ID" value="CCACVL1_07998"/>
</dbReference>
<evidence type="ECO:0000313" key="2">
    <source>
        <dbReference type="EMBL" id="OMO89131.1"/>
    </source>
</evidence>
<feature type="region of interest" description="Disordered" evidence="1">
    <location>
        <begin position="1"/>
        <end position="25"/>
    </location>
</feature>
<dbReference type="AlphaFoldDB" id="A0A1R3J2T0"/>
<dbReference type="Proteomes" id="UP000188268">
    <property type="component" value="Unassembled WGS sequence"/>
</dbReference>
<reference evidence="2 3" key="1">
    <citation type="submission" date="2013-09" db="EMBL/GenBank/DDBJ databases">
        <title>Corchorus capsularis genome sequencing.</title>
        <authorList>
            <person name="Alam M."/>
            <person name="Haque M.S."/>
            <person name="Islam M.S."/>
            <person name="Emdad E.M."/>
            <person name="Islam M.M."/>
            <person name="Ahmed B."/>
            <person name="Halim A."/>
            <person name="Hossen Q.M.M."/>
            <person name="Hossain M.Z."/>
            <person name="Ahmed R."/>
            <person name="Khan M.M."/>
            <person name="Islam R."/>
            <person name="Rashid M.M."/>
            <person name="Khan S.A."/>
            <person name="Rahman M.S."/>
            <person name="Alam M."/>
        </authorList>
    </citation>
    <scope>NUCLEOTIDE SEQUENCE [LARGE SCALE GENOMIC DNA]</scope>
    <source>
        <strain evidence="3">cv. CVL-1</strain>
        <tissue evidence="2">Whole seedling</tissue>
    </source>
</reference>
<evidence type="ECO:0000313" key="3">
    <source>
        <dbReference type="Proteomes" id="UP000188268"/>
    </source>
</evidence>
<dbReference type="EMBL" id="AWWV01008821">
    <property type="protein sequence ID" value="OMO89131.1"/>
    <property type="molecule type" value="Genomic_DNA"/>
</dbReference>
<gene>
    <name evidence="2" type="ORF">CCACVL1_07998</name>
</gene>